<accession>A0AAD8YHF2</accession>
<name>A0AAD8YHF2_9STRA</name>
<dbReference type="Gene3D" id="1.20.120.550">
    <property type="entry name" value="Membrane associated eicosanoid/glutathione metabolism-like domain"/>
    <property type="match status" value="1"/>
</dbReference>
<keyword evidence="6" id="KW-0732">Signal</keyword>
<evidence type="ECO:0000256" key="5">
    <source>
        <dbReference type="SAM" id="Phobius"/>
    </source>
</evidence>
<keyword evidence="4 5" id="KW-0472">Membrane</keyword>
<feature type="transmembrane region" description="Helical" evidence="5">
    <location>
        <begin position="81"/>
        <end position="102"/>
    </location>
</feature>
<feature type="chain" id="PRO_5041981971" description="Glutathione transferase" evidence="6">
    <location>
        <begin position="24"/>
        <end position="258"/>
    </location>
</feature>
<evidence type="ECO:0000256" key="1">
    <source>
        <dbReference type="ARBA" id="ARBA00004370"/>
    </source>
</evidence>
<dbReference type="EMBL" id="JATAAI010000004">
    <property type="protein sequence ID" value="KAK1746073.1"/>
    <property type="molecule type" value="Genomic_DNA"/>
</dbReference>
<evidence type="ECO:0000256" key="3">
    <source>
        <dbReference type="ARBA" id="ARBA00022989"/>
    </source>
</evidence>
<feature type="transmembrane region" description="Helical" evidence="5">
    <location>
        <begin position="203"/>
        <end position="221"/>
    </location>
</feature>
<evidence type="ECO:0008006" key="9">
    <source>
        <dbReference type="Google" id="ProtNLM"/>
    </source>
</evidence>
<gene>
    <name evidence="7" type="ORF">QTG54_002680</name>
</gene>
<feature type="transmembrane region" description="Helical" evidence="5">
    <location>
        <begin position="233"/>
        <end position="253"/>
    </location>
</feature>
<feature type="signal peptide" evidence="6">
    <location>
        <begin position="1"/>
        <end position="23"/>
    </location>
</feature>
<feature type="transmembrane region" description="Helical" evidence="5">
    <location>
        <begin position="145"/>
        <end position="166"/>
    </location>
</feature>
<feature type="transmembrane region" description="Helical" evidence="5">
    <location>
        <begin position="172"/>
        <end position="191"/>
    </location>
</feature>
<sequence length="258" mass="27953">MKYIAILLLLISFTPYYLSVVDAFITPSSSSSLITNSRRHHTSYLPRDTFVKKRMSWISTTVTNNNAANNLVAMSSTSPTAAVAAALPIATSTFWLGTYGLLQLTLWLKIMTIRSVQPSSTHQLQNLAVTQDIRNLRATRAHGNYIENAPIFSLLLLVVDAMNVIPKTLVNGLGGLFFFGRIFHMMGMWAYEGSTVGRMVGALATLVSLGIGSGMTIYSAVQVLGGLTSSVQVKFGVIALIVVLGNCFAGINVEKKKE</sequence>
<reference evidence="7" key="1">
    <citation type="submission" date="2023-06" db="EMBL/GenBank/DDBJ databases">
        <title>Survivors Of The Sea: Transcriptome response of Skeletonema marinoi to long-term dormancy.</title>
        <authorList>
            <person name="Pinder M.I.M."/>
            <person name="Kourtchenko O."/>
            <person name="Robertson E.K."/>
            <person name="Larsson T."/>
            <person name="Maumus F."/>
            <person name="Osuna-Cruz C.M."/>
            <person name="Vancaester E."/>
            <person name="Stenow R."/>
            <person name="Vandepoele K."/>
            <person name="Ploug H."/>
            <person name="Bruchert V."/>
            <person name="Godhe A."/>
            <person name="Topel M."/>
        </authorList>
    </citation>
    <scope>NUCLEOTIDE SEQUENCE</scope>
    <source>
        <strain evidence="7">R05AC</strain>
    </source>
</reference>
<comment type="caution">
    <text evidence="7">The sequence shown here is derived from an EMBL/GenBank/DDBJ whole genome shotgun (WGS) entry which is preliminary data.</text>
</comment>
<protein>
    <recommendedName>
        <fullName evidence="9">Glutathione transferase</fullName>
    </recommendedName>
</protein>
<comment type="subcellular location">
    <subcellularLocation>
        <location evidence="1">Membrane</location>
    </subcellularLocation>
</comment>
<evidence type="ECO:0000313" key="7">
    <source>
        <dbReference type="EMBL" id="KAK1746073.1"/>
    </source>
</evidence>
<dbReference type="GO" id="GO:0016020">
    <property type="term" value="C:membrane"/>
    <property type="evidence" value="ECO:0007669"/>
    <property type="project" value="UniProtKB-SubCell"/>
</dbReference>
<evidence type="ECO:0000256" key="6">
    <source>
        <dbReference type="SAM" id="SignalP"/>
    </source>
</evidence>
<evidence type="ECO:0000256" key="2">
    <source>
        <dbReference type="ARBA" id="ARBA00022692"/>
    </source>
</evidence>
<proteinExistence type="predicted"/>
<keyword evidence="3 5" id="KW-1133">Transmembrane helix</keyword>
<dbReference type="InterPro" id="IPR001129">
    <property type="entry name" value="Membr-assoc_MAPEG"/>
</dbReference>
<keyword evidence="2 5" id="KW-0812">Transmembrane</keyword>
<dbReference type="InterPro" id="IPR023352">
    <property type="entry name" value="MAPEG-like_dom_sf"/>
</dbReference>
<evidence type="ECO:0000313" key="8">
    <source>
        <dbReference type="Proteomes" id="UP001224775"/>
    </source>
</evidence>
<dbReference type="SUPFAM" id="SSF161084">
    <property type="entry name" value="MAPEG domain-like"/>
    <property type="match status" value="1"/>
</dbReference>
<dbReference type="Proteomes" id="UP001224775">
    <property type="component" value="Unassembled WGS sequence"/>
</dbReference>
<dbReference type="AlphaFoldDB" id="A0AAD8YHF2"/>
<dbReference type="PANTHER" id="PTHR35814:SF1">
    <property type="entry name" value="GLUTATHIONE S-TRANSFERASE-RELATED"/>
    <property type="match status" value="1"/>
</dbReference>
<evidence type="ECO:0000256" key="4">
    <source>
        <dbReference type="ARBA" id="ARBA00023136"/>
    </source>
</evidence>
<organism evidence="7 8">
    <name type="scientific">Skeletonema marinoi</name>
    <dbReference type="NCBI Taxonomy" id="267567"/>
    <lineage>
        <taxon>Eukaryota</taxon>
        <taxon>Sar</taxon>
        <taxon>Stramenopiles</taxon>
        <taxon>Ochrophyta</taxon>
        <taxon>Bacillariophyta</taxon>
        <taxon>Coscinodiscophyceae</taxon>
        <taxon>Thalassiosirophycidae</taxon>
        <taxon>Thalassiosirales</taxon>
        <taxon>Skeletonemataceae</taxon>
        <taxon>Skeletonema</taxon>
        <taxon>Skeletonema marinoi-dohrnii complex</taxon>
    </lineage>
</organism>
<dbReference type="PANTHER" id="PTHR35814">
    <property type="match status" value="1"/>
</dbReference>
<dbReference type="Pfam" id="PF01124">
    <property type="entry name" value="MAPEG"/>
    <property type="match status" value="1"/>
</dbReference>
<keyword evidence="8" id="KW-1185">Reference proteome</keyword>